<comment type="caution">
    <text evidence="2">The sequence shown here is derived from an EMBL/GenBank/DDBJ whole genome shotgun (WGS) entry which is preliminary data.</text>
</comment>
<proteinExistence type="predicted"/>
<dbReference type="Proteomes" id="UP000748308">
    <property type="component" value="Unassembled WGS sequence"/>
</dbReference>
<feature type="compositionally biased region" description="Pro residues" evidence="1">
    <location>
        <begin position="140"/>
        <end position="154"/>
    </location>
</feature>
<feature type="non-terminal residue" evidence="2">
    <location>
        <position position="212"/>
    </location>
</feature>
<organism evidence="2 3">
    <name type="scientific">Eiseniibacteriota bacterium</name>
    <dbReference type="NCBI Taxonomy" id="2212470"/>
    <lineage>
        <taxon>Bacteria</taxon>
        <taxon>Candidatus Eiseniibacteriota</taxon>
    </lineage>
</organism>
<evidence type="ECO:0000256" key="1">
    <source>
        <dbReference type="SAM" id="MobiDB-lite"/>
    </source>
</evidence>
<evidence type="ECO:0000313" key="2">
    <source>
        <dbReference type="EMBL" id="MBM3317788.1"/>
    </source>
</evidence>
<feature type="compositionally biased region" description="Low complexity" evidence="1">
    <location>
        <begin position="101"/>
        <end position="113"/>
    </location>
</feature>
<dbReference type="AlphaFoldDB" id="A0A937XD77"/>
<sequence length="212" mass="20687">MSPAAGPGAIPARAEASARALPGWAGLPSSRATPEQIKDAFEALLVAEILKPFEQSLTASGFFPGSAAGDIYAHFWKQHLGQLLAGQIDLLPGWGPGAGEGSAAAGVSPAAGDPGEGAIDLSSAAAPGSAWPLRGRAPRVFPPAPGRPAPPDPSGPEASAAGPPAVAGPAADPPGAAIPSLLRPAAGPPADLPAALRSARPEAAAAWATRVA</sequence>
<feature type="compositionally biased region" description="Low complexity" evidence="1">
    <location>
        <begin position="155"/>
        <end position="185"/>
    </location>
</feature>
<gene>
    <name evidence="2" type="ORF">FJY75_08030</name>
</gene>
<protein>
    <submittedName>
        <fullName evidence="2">Uncharacterized protein</fullName>
    </submittedName>
</protein>
<dbReference type="EMBL" id="VGIY01000188">
    <property type="protein sequence ID" value="MBM3317788.1"/>
    <property type="molecule type" value="Genomic_DNA"/>
</dbReference>
<name>A0A937XD77_UNCEI</name>
<accession>A0A937XD77</accession>
<feature type="region of interest" description="Disordered" evidence="1">
    <location>
        <begin position="100"/>
        <end position="195"/>
    </location>
</feature>
<evidence type="ECO:0000313" key="3">
    <source>
        <dbReference type="Proteomes" id="UP000748308"/>
    </source>
</evidence>
<reference evidence="2" key="1">
    <citation type="submission" date="2019-03" db="EMBL/GenBank/DDBJ databases">
        <title>Lake Tanganyika Metagenome-Assembled Genomes (MAGs).</title>
        <authorList>
            <person name="Tran P."/>
        </authorList>
    </citation>
    <scope>NUCLEOTIDE SEQUENCE</scope>
    <source>
        <strain evidence="2">M_DeepCast_400m_m2_100</strain>
    </source>
</reference>